<organism evidence="1 2">
    <name type="scientific">candidate division WOR-1 bacterium RIFOXYC2_FULL_46_14</name>
    <dbReference type="NCBI Taxonomy" id="1802587"/>
    <lineage>
        <taxon>Bacteria</taxon>
        <taxon>Bacillati</taxon>
        <taxon>Saganbacteria</taxon>
    </lineage>
</organism>
<dbReference type="AlphaFoldDB" id="A0A1F4U415"/>
<protein>
    <submittedName>
        <fullName evidence="1">Uncharacterized protein</fullName>
    </submittedName>
</protein>
<gene>
    <name evidence="1" type="ORF">A2438_06870</name>
</gene>
<reference evidence="1 2" key="1">
    <citation type="journal article" date="2016" name="Nat. Commun.">
        <title>Thousands of microbial genomes shed light on interconnected biogeochemical processes in an aquifer system.</title>
        <authorList>
            <person name="Anantharaman K."/>
            <person name="Brown C.T."/>
            <person name="Hug L.A."/>
            <person name="Sharon I."/>
            <person name="Castelle C.J."/>
            <person name="Probst A.J."/>
            <person name="Thomas B.C."/>
            <person name="Singh A."/>
            <person name="Wilkins M.J."/>
            <person name="Karaoz U."/>
            <person name="Brodie E.L."/>
            <person name="Williams K.H."/>
            <person name="Hubbard S.S."/>
            <person name="Banfield J.F."/>
        </authorList>
    </citation>
    <scope>NUCLEOTIDE SEQUENCE [LARGE SCALE GENOMIC DNA]</scope>
</reference>
<evidence type="ECO:0000313" key="2">
    <source>
        <dbReference type="Proteomes" id="UP000179242"/>
    </source>
</evidence>
<dbReference type="Proteomes" id="UP000179242">
    <property type="component" value="Unassembled WGS sequence"/>
</dbReference>
<accession>A0A1F4U415</accession>
<comment type="caution">
    <text evidence="1">The sequence shown here is derived from an EMBL/GenBank/DDBJ whole genome shotgun (WGS) entry which is preliminary data.</text>
</comment>
<proteinExistence type="predicted"/>
<sequence>MPFDNQFLVVFTGQLVGIGDGLDDFSGSFGRIAGSDPIRFDSLSAVLLLIIEREDQTVEILLVMGYLAESSDNMGIKAIGADLPGPAERDVSFGDT</sequence>
<evidence type="ECO:0000313" key="1">
    <source>
        <dbReference type="EMBL" id="OGC39686.1"/>
    </source>
</evidence>
<name>A0A1F4U415_UNCSA</name>
<dbReference type="EMBL" id="MEUJ01000006">
    <property type="protein sequence ID" value="OGC39686.1"/>
    <property type="molecule type" value="Genomic_DNA"/>
</dbReference>